<dbReference type="Proteomes" id="UP000215196">
    <property type="component" value="Chromosome 1"/>
</dbReference>
<dbReference type="AlphaFoldDB" id="A0A239WP23"/>
<name>A0A239WP23_9FLAO</name>
<dbReference type="NCBIfam" id="TIGR01200">
    <property type="entry name" value="GLPGLI"/>
    <property type="match status" value="1"/>
</dbReference>
<dbReference type="OrthoDB" id="1440774at2"/>
<evidence type="ECO:0000313" key="2">
    <source>
        <dbReference type="Proteomes" id="UP000215196"/>
    </source>
</evidence>
<dbReference type="Pfam" id="PF22252">
    <property type="entry name" value="PNGase_F-II_N"/>
    <property type="match status" value="1"/>
</dbReference>
<organism evidence="1 2">
    <name type="scientific">Chryseobacterium taklimakanense</name>
    <dbReference type="NCBI Taxonomy" id="536441"/>
    <lineage>
        <taxon>Bacteria</taxon>
        <taxon>Pseudomonadati</taxon>
        <taxon>Bacteroidota</taxon>
        <taxon>Flavobacteriia</taxon>
        <taxon>Flavobacteriales</taxon>
        <taxon>Weeksellaceae</taxon>
        <taxon>Chryseobacterium group</taxon>
        <taxon>Chryseobacterium</taxon>
    </lineage>
</organism>
<accession>A0A239WP23</accession>
<evidence type="ECO:0000313" key="1">
    <source>
        <dbReference type="EMBL" id="SNV36207.1"/>
    </source>
</evidence>
<proteinExistence type="predicted"/>
<dbReference type="KEGG" id="ctak:4412677_00504"/>
<gene>
    <name evidence="1" type="ORF">SAMEA4412677_00504</name>
</gene>
<protein>
    <submittedName>
        <fullName evidence="1">GLPGLI family protein</fullName>
    </submittedName>
</protein>
<reference evidence="1 2" key="1">
    <citation type="submission" date="2017-06" db="EMBL/GenBank/DDBJ databases">
        <authorList>
            <consortium name="Pathogen Informatics"/>
        </authorList>
    </citation>
    <scope>NUCLEOTIDE SEQUENCE [LARGE SCALE GENOMIC DNA]</scope>
    <source>
        <strain evidence="1 2">NCTC13490</strain>
    </source>
</reference>
<dbReference type="EMBL" id="LT906465">
    <property type="protein sequence ID" value="SNV36207.1"/>
    <property type="molecule type" value="Genomic_DNA"/>
</dbReference>
<dbReference type="InterPro" id="IPR005901">
    <property type="entry name" value="GLPGLI"/>
</dbReference>
<dbReference type="RefSeq" id="WP_095070109.1">
    <property type="nucleotide sequence ID" value="NZ_CP034173.1"/>
</dbReference>
<sequence>MKRLAIILVFIFCKNLYGQNLIVEYESIKKSAEQNYITYLIDGVDGIFNINIFHKTYSDYGELLKDKDFLESPIYVNSLKKDKENVYYGAIFFKKNKVFYKDVIKPIEWKLLNEFKTILGYKCRLAIGTFRGREYKAWYTDELPSSEGPWKLSGLPGLILSAETGNSFSFEAVKVMINSNLSVPSKFKEIYSQKASAVDYKTFIKDENAYYTEIRDKQIANLPKNIVLSNTPPIRSEFIEKSFEWDDTKTP</sequence>
<keyword evidence="2" id="KW-1185">Reference proteome</keyword>